<accession>A0A1C3H6E2</accession>
<dbReference type="Pfam" id="PF00271">
    <property type="entry name" value="Helicase_C"/>
    <property type="match status" value="1"/>
</dbReference>
<dbReference type="InterPro" id="IPR014001">
    <property type="entry name" value="Helicase_ATP-bd"/>
</dbReference>
<evidence type="ECO:0000256" key="2">
    <source>
        <dbReference type="ARBA" id="ARBA00022801"/>
    </source>
</evidence>
<evidence type="ECO:0000256" key="1">
    <source>
        <dbReference type="ARBA" id="ARBA00022741"/>
    </source>
</evidence>
<protein>
    <submittedName>
        <fullName evidence="7">Superfamily II DNA/RNA helicases, SNF2 family</fullName>
    </submittedName>
</protein>
<dbReference type="EMBL" id="FKLO01000073">
    <property type="protein sequence ID" value="SAM70166.1"/>
    <property type="molecule type" value="Genomic_DNA"/>
</dbReference>
<dbReference type="InterPro" id="IPR049730">
    <property type="entry name" value="SNF2/RAD54-like_C"/>
</dbReference>
<organism evidence="7 8">
    <name type="scientific">Cardiobacterium hominis</name>
    <dbReference type="NCBI Taxonomy" id="2718"/>
    <lineage>
        <taxon>Bacteria</taxon>
        <taxon>Pseudomonadati</taxon>
        <taxon>Pseudomonadota</taxon>
        <taxon>Gammaproteobacteria</taxon>
        <taxon>Cardiobacteriales</taxon>
        <taxon>Cardiobacteriaceae</taxon>
        <taxon>Cardiobacterium</taxon>
    </lineage>
</organism>
<feature type="domain" description="Helicase ATP-binding" evidence="5">
    <location>
        <begin position="116"/>
        <end position="288"/>
    </location>
</feature>
<evidence type="ECO:0000259" key="6">
    <source>
        <dbReference type="PROSITE" id="PS51194"/>
    </source>
</evidence>
<dbReference type="GO" id="GO:0005524">
    <property type="term" value="F:ATP binding"/>
    <property type="evidence" value="ECO:0007669"/>
    <property type="project" value="UniProtKB-KW"/>
</dbReference>
<dbReference type="InterPro" id="IPR038718">
    <property type="entry name" value="SNF2-like_sf"/>
</dbReference>
<sequence length="1173" mass="132972">MLKLEDIRPNAQICGILPNEIVRIVQVEAVGADALTIYYKSSSGGVQEQMLFRANEAELSLAVEGKPWALDGDGEAFKLALETWRISQAALFDPLMAVHASNVEPLPHQITAVYESMLPLQPLRFVLADDPGAGKTIMAGLLVKELLMRADARRILIVSPGSLTEQWQDELWEKFGLRFEIFSAEKQEQSASGNYFEECNQLICRLDQLARNEDYQEKLSHTEWDLTIVDEAHKMSVSKSGNKRKSTKRFNLGEQLGKNSRHFLLMTATPHNGKEEDFQAWLSLLDSDRFYGKTRGSVKKSDVSDLMRRMVKEDLLKFDSTPLFPERRAYTANYSLSAAENDLYEHVSAYVREEMNRADKLDGQKKNNIGFALTILQRRLASSPAAIHQSLKRRHERLEERLKEARKEAARSPSLAEPLGEYTVRRRIRLPEDWDDFDDNYTAEEHEALADQFIDQTSAAQNISELEAEITILKDLEREAQQLVASGCDTKWKQLSKLLQETAEMKNADGRRRKLIIFTEHKDTLDYLAARIGGLLGAPEAVRTISGSTKRDERRKIQEEFRTDKNVLVLIATDAAGEGVNLQNANLMVNYDLPWNPNRLEQRFGRIHRIGQTEVCHLWNLVAENTREGAVFQRLFDKIETERAALGGKVFDVLGEAFQETPLRDLLVDAIRYGEQPEIKAKMQQAIEGALDTQHLRAIIQRHALVEQHISLEDLYTIKEQMEQAEARKLQPYFIRAYFQAAFTALKGILKKREAGRYEISHVPAEIRERDRVIGESRTPVMKKYERICFEKHAIRVPDKAQAELIQPAHPLMHAILDLTLEAHRATLKQGTILLDPTDPGCDAKMLYALEHTIRENDSGKTVSRRLQFITIDAAGNAAFAGWAPHLDLEPLPADLQTQIRTDLAADWQNRDLEALAMQYAAAELAPEHYQETKTRRDRQIKKIHDAVRERLVKEISYQQSRASKLEEDVAAGKQPKFAPDAFWKRAEELNARLQQREKELDAMRNIISNTPNIIAGALIVPQGLLERERGTTENHADADARATIERIAMQTVDAIERAQGCTTRDVSAAKCGWDITAQPPADATGSLPASRHIEVKGRSAGQTTITVSRNEILYALNQADKYWLAIVIVENGTAQGAYYLQNPFTNEPDFGVASINYNLDDLLERAEWREKP</sequence>
<dbReference type="SMART" id="SM00490">
    <property type="entry name" value="HELICc"/>
    <property type="match status" value="1"/>
</dbReference>
<dbReference type="Pfam" id="PF00176">
    <property type="entry name" value="SNF2-rel_dom"/>
    <property type="match status" value="1"/>
</dbReference>
<dbReference type="AlphaFoldDB" id="A0A1C3H6E2"/>
<dbReference type="InterPro" id="IPR024975">
    <property type="entry name" value="NOV_C"/>
</dbReference>
<reference evidence="8" key="1">
    <citation type="submission" date="2016-04" db="EMBL/GenBank/DDBJ databases">
        <authorList>
            <person name="Tagini F."/>
        </authorList>
    </citation>
    <scope>NUCLEOTIDE SEQUENCE [LARGE SCALE GENOMIC DNA]</scope>
    <source>
        <strain evidence="8">CHUV0807</strain>
    </source>
</reference>
<dbReference type="SMART" id="SM00487">
    <property type="entry name" value="DEXDc"/>
    <property type="match status" value="1"/>
</dbReference>
<dbReference type="InterPro" id="IPR000330">
    <property type="entry name" value="SNF2_N"/>
</dbReference>
<feature type="domain" description="Helicase C-terminal" evidence="6">
    <location>
        <begin position="494"/>
        <end position="669"/>
    </location>
</feature>
<keyword evidence="1" id="KW-0547">Nucleotide-binding</keyword>
<dbReference type="CDD" id="cd18793">
    <property type="entry name" value="SF2_C_SNF"/>
    <property type="match status" value="1"/>
</dbReference>
<dbReference type="InterPro" id="IPR057342">
    <property type="entry name" value="DEXDc_RapA"/>
</dbReference>
<evidence type="ECO:0000256" key="3">
    <source>
        <dbReference type="ARBA" id="ARBA00022806"/>
    </source>
</evidence>
<evidence type="ECO:0000313" key="8">
    <source>
        <dbReference type="Proteomes" id="UP000190837"/>
    </source>
</evidence>
<dbReference type="RefSeq" id="WP_079541810.1">
    <property type="nucleotide sequence ID" value="NZ_CP171111.1"/>
</dbReference>
<dbReference type="SUPFAM" id="SSF52540">
    <property type="entry name" value="P-loop containing nucleoside triphosphate hydrolases"/>
    <property type="match status" value="2"/>
</dbReference>
<dbReference type="GO" id="GO:0004386">
    <property type="term" value="F:helicase activity"/>
    <property type="evidence" value="ECO:0007669"/>
    <property type="project" value="UniProtKB-KW"/>
</dbReference>
<dbReference type="CDD" id="cd18011">
    <property type="entry name" value="DEXDc_RapA"/>
    <property type="match status" value="1"/>
</dbReference>
<dbReference type="PANTHER" id="PTHR10799">
    <property type="entry name" value="SNF2/RAD54 HELICASE FAMILY"/>
    <property type="match status" value="1"/>
</dbReference>
<keyword evidence="2" id="KW-0378">Hydrolase</keyword>
<dbReference type="Pfam" id="PF13020">
    <property type="entry name" value="NOV_C"/>
    <property type="match status" value="1"/>
</dbReference>
<evidence type="ECO:0000259" key="5">
    <source>
        <dbReference type="PROSITE" id="PS51192"/>
    </source>
</evidence>
<dbReference type="Gene3D" id="3.40.50.300">
    <property type="entry name" value="P-loop containing nucleotide triphosphate hydrolases"/>
    <property type="match status" value="1"/>
</dbReference>
<dbReference type="PROSITE" id="PS51194">
    <property type="entry name" value="HELICASE_CTER"/>
    <property type="match status" value="1"/>
</dbReference>
<gene>
    <name evidence="7" type="ORF">CHUV0807_2153</name>
</gene>
<dbReference type="Proteomes" id="UP000190837">
    <property type="component" value="Unassembled WGS sequence"/>
</dbReference>
<name>A0A1C3H6E2_9GAMM</name>
<dbReference type="InterPro" id="IPR001650">
    <property type="entry name" value="Helicase_C-like"/>
</dbReference>
<keyword evidence="3 7" id="KW-0347">Helicase</keyword>
<evidence type="ECO:0000313" key="7">
    <source>
        <dbReference type="EMBL" id="SAM70166.1"/>
    </source>
</evidence>
<dbReference type="PROSITE" id="PS51192">
    <property type="entry name" value="HELICASE_ATP_BIND_1"/>
    <property type="match status" value="1"/>
</dbReference>
<evidence type="ECO:0000256" key="4">
    <source>
        <dbReference type="ARBA" id="ARBA00022840"/>
    </source>
</evidence>
<dbReference type="Gene3D" id="3.40.50.10810">
    <property type="entry name" value="Tandem AAA-ATPase domain"/>
    <property type="match status" value="1"/>
</dbReference>
<proteinExistence type="predicted"/>
<dbReference type="InterPro" id="IPR027417">
    <property type="entry name" value="P-loop_NTPase"/>
</dbReference>
<dbReference type="GO" id="GO:0016787">
    <property type="term" value="F:hydrolase activity"/>
    <property type="evidence" value="ECO:0007669"/>
    <property type="project" value="UniProtKB-KW"/>
</dbReference>
<keyword evidence="4" id="KW-0067">ATP-binding</keyword>